<dbReference type="Proteomes" id="UP001154240">
    <property type="component" value="Unassembled WGS sequence"/>
</dbReference>
<organism evidence="9 10">
    <name type="scientific">Thiovibrio frasassiensis</name>
    <dbReference type="NCBI Taxonomy" id="2984131"/>
    <lineage>
        <taxon>Bacteria</taxon>
        <taxon>Pseudomonadati</taxon>
        <taxon>Thermodesulfobacteriota</taxon>
        <taxon>Desulfobulbia</taxon>
        <taxon>Desulfobulbales</taxon>
        <taxon>Thiovibrionaceae</taxon>
        <taxon>Thiovibrio</taxon>
    </lineage>
</organism>
<evidence type="ECO:0000256" key="4">
    <source>
        <dbReference type="ARBA" id="ARBA00022679"/>
    </source>
</evidence>
<comment type="catalytic activity">
    <reaction evidence="6 7">
        <text>alpha-D-glucose 1-phosphate + UTP + H(+) = UDP-alpha-D-glucose + diphosphate</text>
        <dbReference type="Rhea" id="RHEA:19889"/>
        <dbReference type="ChEBI" id="CHEBI:15378"/>
        <dbReference type="ChEBI" id="CHEBI:33019"/>
        <dbReference type="ChEBI" id="CHEBI:46398"/>
        <dbReference type="ChEBI" id="CHEBI:58601"/>
        <dbReference type="ChEBI" id="CHEBI:58885"/>
        <dbReference type="EC" id="2.7.7.9"/>
    </reaction>
</comment>
<dbReference type="GO" id="GO:0006011">
    <property type="term" value="P:UDP-alpha-D-glucose metabolic process"/>
    <property type="evidence" value="ECO:0007669"/>
    <property type="project" value="InterPro"/>
</dbReference>
<evidence type="ECO:0000313" key="9">
    <source>
        <dbReference type="EMBL" id="MDG4476014.1"/>
    </source>
</evidence>
<dbReference type="GO" id="GO:0003983">
    <property type="term" value="F:UTP:glucose-1-phosphate uridylyltransferase activity"/>
    <property type="evidence" value="ECO:0007669"/>
    <property type="project" value="UniProtKB-EC"/>
</dbReference>
<dbReference type="PANTHER" id="PTHR43197:SF1">
    <property type="entry name" value="UTP--GLUCOSE-1-PHOSPHATE URIDYLYLTRANSFERASE"/>
    <property type="match status" value="1"/>
</dbReference>
<evidence type="ECO:0000256" key="3">
    <source>
        <dbReference type="ARBA" id="ARBA00019048"/>
    </source>
</evidence>
<keyword evidence="5 7" id="KW-0548">Nucleotidyltransferase</keyword>
<comment type="caution">
    <text evidence="9">The sequence shown here is derived from an EMBL/GenBank/DDBJ whole genome shotgun (WGS) entry which is preliminary data.</text>
</comment>
<evidence type="ECO:0000256" key="5">
    <source>
        <dbReference type="ARBA" id="ARBA00022695"/>
    </source>
</evidence>
<keyword evidence="4 7" id="KW-0808">Transferase</keyword>
<accession>A0A9X4MJI8</accession>
<name>A0A9X4MJI8_9BACT</name>
<sequence>MNVRKAVIPVAGKGTRFLPASKAIPKEMLTIVDRPTIQYIVEEVVASGIEEIVFVTSQGKSAIENHFDYDFELDTILRQKGKDALCEEINHISNLIDITTVRQKKPLGLGHAIWTTRNVIGNEPFLVLLGDDLVLSKVPCCQQMLTLHEEMDAPIVAIQKVPQTETNQYGIVEGSQIREGVYQVDRMVEKPAPGTTDSDLAIIGRYLLTPEIFPLLEKTTPGHGGEIQLTDALLALAKQRPMYAYEFTGTRFDAGDKLGYLKAIVAYALRHPVISKEFKKHIKEVCADF</sequence>
<evidence type="ECO:0000256" key="6">
    <source>
        <dbReference type="ARBA" id="ARBA00048128"/>
    </source>
</evidence>
<reference evidence="9" key="2">
    <citation type="submission" date="2022-10" db="EMBL/GenBank/DDBJ databases">
        <authorList>
            <person name="Aronson H.S."/>
        </authorList>
    </citation>
    <scope>NUCLEOTIDE SEQUENCE</scope>
    <source>
        <strain evidence="9">RS19-109</strain>
    </source>
</reference>
<dbReference type="SUPFAM" id="SSF53448">
    <property type="entry name" value="Nucleotide-diphospho-sugar transferases"/>
    <property type="match status" value="1"/>
</dbReference>
<dbReference type="AlphaFoldDB" id="A0A9X4MJI8"/>
<keyword evidence="10" id="KW-1185">Reference proteome</keyword>
<comment type="similarity">
    <text evidence="1 7">Belongs to the UDPGP type 2 family.</text>
</comment>
<evidence type="ECO:0000256" key="1">
    <source>
        <dbReference type="ARBA" id="ARBA00006890"/>
    </source>
</evidence>
<dbReference type="InterPro" id="IPR005771">
    <property type="entry name" value="GalU_uridylyltTrfase_bac/arc"/>
</dbReference>
<dbReference type="InterPro" id="IPR029044">
    <property type="entry name" value="Nucleotide-diphossugar_trans"/>
</dbReference>
<dbReference type="RefSeq" id="WP_307632983.1">
    <property type="nucleotide sequence ID" value="NZ_JAPHEH010000001.1"/>
</dbReference>
<dbReference type="NCBIfam" id="TIGR01099">
    <property type="entry name" value="galU"/>
    <property type="match status" value="1"/>
</dbReference>
<evidence type="ECO:0000313" key="10">
    <source>
        <dbReference type="Proteomes" id="UP001154240"/>
    </source>
</evidence>
<evidence type="ECO:0000256" key="2">
    <source>
        <dbReference type="ARBA" id="ARBA00012415"/>
    </source>
</evidence>
<dbReference type="InterPro" id="IPR005835">
    <property type="entry name" value="NTP_transferase_dom"/>
</dbReference>
<protein>
    <recommendedName>
        <fullName evidence="3 7">UTP--glucose-1-phosphate uridylyltransferase</fullName>
        <ecNumber evidence="2 7">2.7.7.9</ecNumber>
    </recommendedName>
    <alternativeName>
        <fullName evidence="7">UDP-glucose pyrophosphorylase</fullName>
    </alternativeName>
</protein>
<dbReference type="Pfam" id="PF00483">
    <property type="entry name" value="NTP_transferase"/>
    <property type="match status" value="1"/>
</dbReference>
<feature type="domain" description="Nucleotidyl transferase" evidence="8">
    <location>
        <begin position="5"/>
        <end position="266"/>
    </location>
</feature>
<dbReference type="EC" id="2.7.7.9" evidence="2 7"/>
<evidence type="ECO:0000259" key="8">
    <source>
        <dbReference type="Pfam" id="PF00483"/>
    </source>
</evidence>
<proteinExistence type="inferred from homology"/>
<evidence type="ECO:0000256" key="7">
    <source>
        <dbReference type="RuleBase" id="RU361259"/>
    </source>
</evidence>
<gene>
    <name evidence="9" type="primary">galU</name>
    <name evidence="9" type="ORF">OLX77_07565</name>
</gene>
<dbReference type="CDD" id="cd02541">
    <property type="entry name" value="UGPase_prokaryotic"/>
    <property type="match status" value="1"/>
</dbReference>
<reference evidence="9" key="1">
    <citation type="journal article" date="2022" name="bioRxiv">
        <title>Thiovibrio frasassiensisgen. nov., sp. nov., an autotrophic, elemental sulfur disproportionating bacterium isolated from sulfidic karst sediment, and proposal of Thiovibrionaceae fam. nov.</title>
        <authorList>
            <person name="Aronson H."/>
            <person name="Thomas C."/>
            <person name="Bhattacharyya M."/>
            <person name="Eckstein S."/>
            <person name="Jensen S."/>
            <person name="Barco R."/>
            <person name="Macalady J."/>
            <person name="Amend J."/>
        </authorList>
    </citation>
    <scope>NUCLEOTIDE SEQUENCE</scope>
    <source>
        <strain evidence="9">RS19-109</strain>
    </source>
</reference>
<dbReference type="PANTHER" id="PTHR43197">
    <property type="entry name" value="UTP--GLUCOSE-1-PHOSPHATE URIDYLYLTRANSFERASE"/>
    <property type="match status" value="1"/>
</dbReference>
<dbReference type="EMBL" id="JAPHEH010000001">
    <property type="protein sequence ID" value="MDG4476014.1"/>
    <property type="molecule type" value="Genomic_DNA"/>
</dbReference>
<dbReference type="Gene3D" id="3.90.550.10">
    <property type="entry name" value="Spore Coat Polysaccharide Biosynthesis Protein SpsA, Chain A"/>
    <property type="match status" value="1"/>
</dbReference>